<feature type="region of interest" description="Disordered" evidence="1">
    <location>
        <begin position="59"/>
        <end position="78"/>
    </location>
</feature>
<reference evidence="2 3" key="1">
    <citation type="journal article" date="2016" name="Nat. Commun.">
        <title>Thousands of microbial genomes shed light on interconnected biogeochemical processes in an aquifer system.</title>
        <authorList>
            <person name="Anantharaman K."/>
            <person name="Brown C.T."/>
            <person name="Hug L.A."/>
            <person name="Sharon I."/>
            <person name="Castelle C.J."/>
            <person name="Probst A.J."/>
            <person name="Thomas B.C."/>
            <person name="Singh A."/>
            <person name="Wilkins M.J."/>
            <person name="Karaoz U."/>
            <person name="Brodie E.L."/>
            <person name="Williams K.H."/>
            <person name="Hubbard S.S."/>
            <person name="Banfield J.F."/>
        </authorList>
    </citation>
    <scope>NUCLEOTIDE SEQUENCE [LARGE SCALE GENOMIC DNA]</scope>
</reference>
<gene>
    <name evidence="2" type="ORF">A2572_02510</name>
</gene>
<dbReference type="AlphaFoldDB" id="A0A1F5FPD9"/>
<evidence type="ECO:0000256" key="1">
    <source>
        <dbReference type="SAM" id="MobiDB-lite"/>
    </source>
</evidence>
<name>A0A1F5FPD9_9BACT</name>
<evidence type="ECO:0000313" key="3">
    <source>
        <dbReference type="Proteomes" id="UP000179237"/>
    </source>
</evidence>
<dbReference type="EMBL" id="MFAQ01000043">
    <property type="protein sequence ID" value="OGD81478.1"/>
    <property type="molecule type" value="Genomic_DNA"/>
</dbReference>
<proteinExistence type="predicted"/>
<protein>
    <submittedName>
        <fullName evidence="2">Uncharacterized protein</fullName>
    </submittedName>
</protein>
<comment type="caution">
    <text evidence="2">The sequence shown here is derived from an EMBL/GenBank/DDBJ whole genome shotgun (WGS) entry which is preliminary data.</text>
</comment>
<sequence length="108" mass="12502">MKQIASIKLEFIYEKPENEQCLNNAFNRIFELATSNMAIDSISTSEYSSKYGRNRAISNTRRSCEKNESEANNGLQNVSDRENVGDKIRKLMENKQGEIYSIIEKERE</sequence>
<dbReference type="Proteomes" id="UP000179237">
    <property type="component" value="Unassembled WGS sequence"/>
</dbReference>
<accession>A0A1F5FPD9</accession>
<evidence type="ECO:0000313" key="2">
    <source>
        <dbReference type="EMBL" id="OGD81478.1"/>
    </source>
</evidence>
<organism evidence="2 3">
    <name type="scientific">Candidatus Collierbacteria bacterium RIFOXYD1_FULL_40_9</name>
    <dbReference type="NCBI Taxonomy" id="1817731"/>
    <lineage>
        <taxon>Bacteria</taxon>
        <taxon>Candidatus Collieribacteriota</taxon>
    </lineage>
</organism>